<keyword evidence="7" id="KW-0067">ATP-binding</keyword>
<dbReference type="Gene3D" id="1.10.10.10">
    <property type="entry name" value="Winged helix-like DNA-binding domain superfamily/Winged helix DNA-binding domain"/>
    <property type="match status" value="1"/>
</dbReference>
<dbReference type="Gene3D" id="3.40.630.30">
    <property type="match status" value="1"/>
</dbReference>
<dbReference type="GO" id="GO:0003735">
    <property type="term" value="F:structural constituent of ribosome"/>
    <property type="evidence" value="ECO:0007669"/>
    <property type="project" value="InterPro"/>
</dbReference>
<comment type="similarity">
    <text evidence="2 12">Belongs to the eukaryotic ribosomal protein eL19 family.</text>
</comment>
<dbReference type="PROSITE" id="PS51726">
    <property type="entry name" value="MYST_HAT"/>
    <property type="match status" value="1"/>
</dbReference>
<evidence type="ECO:0000259" key="16">
    <source>
        <dbReference type="PROSITE" id="PS51726"/>
    </source>
</evidence>
<dbReference type="SUPFAM" id="SSF55729">
    <property type="entry name" value="Acyl-CoA N-acyltransferases (Nat)"/>
    <property type="match status" value="1"/>
</dbReference>
<evidence type="ECO:0000313" key="18">
    <source>
        <dbReference type="Proteomes" id="UP000757232"/>
    </source>
</evidence>
<evidence type="ECO:0000256" key="8">
    <source>
        <dbReference type="ARBA" id="ARBA00022980"/>
    </source>
</evidence>
<dbReference type="InterPro" id="IPR057259">
    <property type="entry name" value="Ribosomal_L19e"/>
</dbReference>
<evidence type="ECO:0000313" key="17">
    <source>
        <dbReference type="EMBL" id="OCB85190.1"/>
    </source>
</evidence>
<evidence type="ECO:0000256" key="6">
    <source>
        <dbReference type="ARBA" id="ARBA00022777"/>
    </source>
</evidence>
<dbReference type="GO" id="GO:0004402">
    <property type="term" value="F:histone acetyltransferase activity"/>
    <property type="evidence" value="ECO:0007669"/>
    <property type="project" value="InterPro"/>
</dbReference>
<dbReference type="SUPFAM" id="SSF48140">
    <property type="entry name" value="Ribosomal protein L19 (L19e)"/>
    <property type="match status" value="1"/>
</dbReference>
<dbReference type="InterPro" id="IPR000196">
    <property type="entry name" value="Ribosomal_eL19_dom"/>
</dbReference>
<dbReference type="Gene3D" id="1.10.510.10">
    <property type="entry name" value="Transferase(Phosphotransferase) domain 1"/>
    <property type="match status" value="1"/>
</dbReference>
<dbReference type="Proteomes" id="UP000757232">
    <property type="component" value="Unassembled WGS sequence"/>
</dbReference>
<feature type="compositionally biased region" description="Basic and acidic residues" evidence="13">
    <location>
        <begin position="434"/>
        <end position="443"/>
    </location>
</feature>
<evidence type="ECO:0000259" key="14">
    <source>
        <dbReference type="PROSITE" id="PS50011"/>
    </source>
</evidence>
<organism evidence="17 18">
    <name type="scientific">Sanghuangporus baumii</name>
    <name type="common">Phellinus baumii</name>
    <dbReference type="NCBI Taxonomy" id="108892"/>
    <lineage>
        <taxon>Eukaryota</taxon>
        <taxon>Fungi</taxon>
        <taxon>Dikarya</taxon>
        <taxon>Basidiomycota</taxon>
        <taxon>Agaricomycotina</taxon>
        <taxon>Agaricomycetes</taxon>
        <taxon>Hymenochaetales</taxon>
        <taxon>Hymenochaetaceae</taxon>
        <taxon>Sanghuangporus</taxon>
    </lineage>
</organism>
<dbReference type="InterPro" id="IPR035970">
    <property type="entry name" value="60S_ribosomal_eL19_sf"/>
</dbReference>
<dbReference type="Pfam" id="PF17772">
    <property type="entry name" value="zf-MYST"/>
    <property type="match status" value="1"/>
</dbReference>
<keyword evidence="9" id="KW-0007">Acetylation</keyword>
<dbReference type="PROSITE" id="PS51285">
    <property type="entry name" value="AGC_KINASE_CTER"/>
    <property type="match status" value="1"/>
</dbReference>
<evidence type="ECO:0000256" key="3">
    <source>
        <dbReference type="ARBA" id="ARBA00022527"/>
    </source>
</evidence>
<keyword evidence="10 12" id="KW-0687">Ribonucleoprotein</keyword>
<dbReference type="CDD" id="cd01417">
    <property type="entry name" value="Ribosomal_L19e_E"/>
    <property type="match status" value="1"/>
</dbReference>
<feature type="region of interest" description="Disordered" evidence="13">
    <location>
        <begin position="582"/>
        <end position="623"/>
    </location>
</feature>
<dbReference type="PANTHER" id="PTHR10722">
    <property type="entry name" value="60S RIBOSOMAL PROTEIN L19"/>
    <property type="match status" value="1"/>
</dbReference>
<dbReference type="InterPro" id="IPR039547">
    <property type="entry name" value="Ribosomal_eL19"/>
</dbReference>
<dbReference type="GO" id="GO:0003723">
    <property type="term" value="F:RNA binding"/>
    <property type="evidence" value="ECO:0007669"/>
    <property type="project" value="InterPro"/>
</dbReference>
<dbReference type="Pfam" id="PF25476">
    <property type="entry name" value="Ribosomal_L19e_C"/>
    <property type="match status" value="1"/>
</dbReference>
<dbReference type="OrthoDB" id="787137at2759"/>
<evidence type="ECO:0000256" key="1">
    <source>
        <dbReference type="ARBA" id="ARBA00010107"/>
    </source>
</evidence>
<dbReference type="Gene3D" id="3.30.200.20">
    <property type="entry name" value="Phosphorylase Kinase, domain 1"/>
    <property type="match status" value="1"/>
</dbReference>
<keyword evidence="3" id="KW-0723">Serine/threonine-protein kinase</keyword>
<dbReference type="GO" id="GO:0006355">
    <property type="term" value="P:regulation of DNA-templated transcription"/>
    <property type="evidence" value="ECO:0007669"/>
    <property type="project" value="InterPro"/>
</dbReference>
<dbReference type="InterPro" id="IPR033935">
    <property type="entry name" value="Ribosomal_eL19_euk"/>
</dbReference>
<sequence>MVNLRSQKRLAASVAGVGKRKIWLDPAEQSEIGNANSRTHVKKLIKDGRIIIKPATVHSRARTRDLHAAKRKGRHTGYGKRKGTAEARMPTKVQWMRRQRVLRRLLRKYREAGKIDKHLYHSLYLKSKGNVFKNKRVLMEYIHKAKAEKSRTKVLTDQMEARRIKNKAARDRRQARLLEKRQAIIAIEHEEEVEDQQYYREHLAFVLFTSSLLLARSAFFGFLVSLECQYLIIVEGTYYAINMARTRDRRASADVEERQFTGGCADLLHSPTSNNGSTPTSSWTADMNGHENHRVYEENEWSAAEALMGINASPTTSHANEPPPPTSASSRVCLPPLTLQNPEKSFEIPQSHRRADGTPRASAGTNGRRRSRGRTSIKVAVEDIDDSTISSAQDKGHSAGGRLDSVLAEPRHGSLSVHSEPEDVRTLRQTNGLEHGEELREDTTFFENKADTPTTSTRNRRKRKRSESVSVAAVSRGRIDDVPDDIRATDGREDGKHTELIDAVSQSLSEPQTPAPSTAIQIAEDQMQNEVGGPANPKTELMASGTNGRKSKPRNFDKVVFGRWLIKTWYYSPYPIQATDDNNVSASTNPNRQSVAVSANRGQQSKRGSTRVRQRLQNSEDGTPAEKPMLWVCDKCFKYMQDGSLYELHSRFCDKMRPPGRIVYQRGAHVIYEIDGAKDKLYCQNLSLFGKLFIDIKTLFYDCENFMFYVLTEGDRHQDHVIGFFSKEKVSYDDYNLACIITFPPYQRKRYGMLMIEFSYELSRRAGKLGTPERPLSELGLRTYLTYWTGALVQFFRRVLSVQPLSDIPRDQQRPVDDDLIRFLEARDLNRKRRKSGKGIGDNSYKNRVWEGGLENHYNTGDVVAATSGADDVLYCRMRWMRTSPNPDGSATTHVFARCTLEDIANATGIRTEDIAFTLHECGLLQKIQALDRKETEEVIVISREMVEEVAREFKKSFSGIFNPRIVSFPESGCVKRTQISRLSHNDSFHIEHIPNVKEIDPEWAHDEIDEIMVISPKPKARNSFLDLGETKRPSIDEFEVLRVIGKEPSVQTILARSCSDLGLYAIKTLGKRIASAPNLLKHVHSEQACLRIVTEGDCSFLPKLHRSFQDEARLYMVLDTYPGGSIALHLDREGPFASDKARFYATEIVEALSYLHSLHIVHRDVKPEDVMIAADGHVVLTNFSCAKVLDQCESTASVCGTRKFEAPERILGWTYDYAVDVWSFGILLCIMHFGQHPFIEGDELDPLLIMQKRILRGQAPTRPGQLVPLSEWSLIKKCLERNALLRPKISQMKTHEYFRDIDWDRVKNKSYQPPYIPCGDEVDLLEVDEEIFHFYDKSDLPELDNSPSAASDFDGFTFTWQPITTSPGDETIAHSCRSSAVLEAHEITRPSKRSNIRSILKIPSVYFTRDSGTSDTAKPTDFLDLRHSTSRINFSAKRPRKLVKKRPSSGARLSVLSTRRSMVSMLSKTSVDKARLCRSDSRNKYRAGCEGSLSNGTINLPKGVVQTGQGIGFTYVPQASRSRLSLSSTKTQSCFKSISKLFGRDSDSPENLPRSRNEVMQQIYGSTWGVHTDEAQMSTVSFGIPDGLGRRVDLLDLQALKSAHS</sequence>
<evidence type="ECO:0000256" key="13">
    <source>
        <dbReference type="SAM" id="MobiDB-lite"/>
    </source>
</evidence>
<dbReference type="GO" id="GO:0005524">
    <property type="term" value="F:ATP binding"/>
    <property type="evidence" value="ECO:0007669"/>
    <property type="project" value="UniProtKB-KW"/>
</dbReference>
<keyword evidence="6" id="KW-0418">Kinase</keyword>
<dbReference type="Pfam" id="PF00069">
    <property type="entry name" value="Pkinase"/>
    <property type="match status" value="1"/>
</dbReference>
<dbReference type="InterPro" id="IPR040706">
    <property type="entry name" value="Zf-MYST"/>
</dbReference>
<comment type="similarity">
    <text evidence="1">Belongs to the MYST (SAS/MOZ) family.</text>
</comment>
<dbReference type="Pfam" id="PF01280">
    <property type="entry name" value="Ribosomal_L19e"/>
    <property type="match status" value="1"/>
</dbReference>
<dbReference type="Gene3D" id="1.10.1200.240">
    <property type="match status" value="1"/>
</dbReference>
<evidence type="ECO:0000256" key="9">
    <source>
        <dbReference type="ARBA" id="ARBA00022990"/>
    </source>
</evidence>
<dbReference type="InterPro" id="IPR023638">
    <property type="entry name" value="Ribosomal_eL19_CS"/>
</dbReference>
<comment type="caution">
    <text evidence="17">The sequence shown here is derived from an EMBL/GenBank/DDBJ whole genome shotgun (WGS) entry which is preliminary data.</text>
</comment>
<keyword evidence="8 12" id="KW-0689">Ribosomal protein</keyword>
<dbReference type="SUPFAM" id="SSF56112">
    <property type="entry name" value="Protein kinase-like (PK-like)"/>
    <property type="match status" value="1"/>
</dbReference>
<dbReference type="InterPro" id="IPR036388">
    <property type="entry name" value="WH-like_DNA-bd_sf"/>
</dbReference>
<feature type="compositionally biased region" description="Low complexity" evidence="13">
    <location>
        <begin position="270"/>
        <end position="284"/>
    </location>
</feature>
<dbReference type="EMBL" id="LNZH02000211">
    <property type="protein sequence ID" value="OCB85190.1"/>
    <property type="molecule type" value="Genomic_DNA"/>
</dbReference>
<evidence type="ECO:0000256" key="7">
    <source>
        <dbReference type="ARBA" id="ARBA00022840"/>
    </source>
</evidence>
<dbReference type="Gene3D" id="3.30.60.60">
    <property type="entry name" value="N-acetyl transferase-like"/>
    <property type="match status" value="1"/>
</dbReference>
<feature type="compositionally biased region" description="Polar residues" evidence="13">
    <location>
        <begin position="582"/>
        <end position="607"/>
    </location>
</feature>
<feature type="compositionally biased region" description="Basic residues" evidence="13">
    <location>
        <begin position="69"/>
        <end position="82"/>
    </location>
</feature>
<gene>
    <name evidence="17" type="ORF">A7U60_g7816</name>
</gene>
<dbReference type="PROSITE" id="PS00526">
    <property type="entry name" value="RIBOSOMAL_L19E"/>
    <property type="match status" value="1"/>
</dbReference>
<dbReference type="GO" id="GO:0006412">
    <property type="term" value="P:translation"/>
    <property type="evidence" value="ECO:0007669"/>
    <property type="project" value="InterPro"/>
</dbReference>
<evidence type="ECO:0000256" key="5">
    <source>
        <dbReference type="ARBA" id="ARBA00022741"/>
    </source>
</evidence>
<dbReference type="PROSITE" id="PS50011">
    <property type="entry name" value="PROTEIN_KINASE_DOM"/>
    <property type="match status" value="1"/>
</dbReference>
<feature type="domain" description="Protein kinase" evidence="14">
    <location>
        <begin position="1039"/>
        <end position="1299"/>
    </location>
</feature>
<dbReference type="FunFam" id="1.10.1650.10:FF:000001">
    <property type="entry name" value="Ribosomal protein L19"/>
    <property type="match status" value="1"/>
</dbReference>
<dbReference type="InterPro" id="IPR000961">
    <property type="entry name" value="AGC-kinase_C"/>
</dbReference>
<feature type="region of interest" description="Disordered" evidence="13">
    <location>
        <begin position="264"/>
        <end position="287"/>
    </location>
</feature>
<dbReference type="InterPro" id="IPR015972">
    <property type="entry name" value="Ribosomal_eL19_dom1"/>
</dbReference>
<feature type="region of interest" description="Disordered" evidence="13">
    <location>
        <begin position="313"/>
        <end position="474"/>
    </location>
</feature>
<accession>A0A9Q5HSN9</accession>
<keyword evidence="4" id="KW-0808">Transferase</keyword>
<evidence type="ECO:0000256" key="11">
    <source>
        <dbReference type="PIRSR" id="PIRSR602717-51"/>
    </source>
</evidence>
<reference evidence="17" key="1">
    <citation type="submission" date="2016-06" db="EMBL/GenBank/DDBJ databases">
        <title>Draft Genome sequence of the fungus Inonotus baumii.</title>
        <authorList>
            <person name="Zhu H."/>
            <person name="Lin W."/>
        </authorList>
    </citation>
    <scope>NUCLEOTIDE SEQUENCE</scope>
    <source>
        <strain evidence="17">821</strain>
    </source>
</reference>
<dbReference type="GO" id="GO:0004674">
    <property type="term" value="F:protein serine/threonine kinase activity"/>
    <property type="evidence" value="ECO:0007669"/>
    <property type="project" value="UniProtKB-KW"/>
</dbReference>
<feature type="active site" description="Proton donor/acceptor" evidence="11">
    <location>
        <position position="773"/>
    </location>
</feature>
<dbReference type="SMART" id="SM01416">
    <property type="entry name" value="Ribosomal_L19e"/>
    <property type="match status" value="1"/>
</dbReference>
<protein>
    <recommendedName>
        <fullName evidence="12">Ribosomal protein L19</fullName>
    </recommendedName>
</protein>
<dbReference type="Pfam" id="PF01853">
    <property type="entry name" value="MOZ_SAS"/>
    <property type="match status" value="1"/>
</dbReference>
<dbReference type="InterPro" id="IPR016181">
    <property type="entry name" value="Acyl_CoA_acyltransferase"/>
</dbReference>
<dbReference type="NCBIfam" id="NF006343">
    <property type="entry name" value="PRK08570.1"/>
    <property type="match status" value="1"/>
</dbReference>
<evidence type="ECO:0000256" key="12">
    <source>
        <dbReference type="RuleBase" id="RU000574"/>
    </source>
</evidence>
<dbReference type="HAMAP" id="MF_01475">
    <property type="entry name" value="Ribosomal_eL19"/>
    <property type="match status" value="1"/>
</dbReference>
<keyword evidence="5" id="KW-0547">Nucleotide-binding</keyword>
<dbReference type="InterPro" id="IPR011009">
    <property type="entry name" value="Kinase-like_dom_sf"/>
</dbReference>
<evidence type="ECO:0000256" key="2">
    <source>
        <dbReference type="ARBA" id="ARBA00011082"/>
    </source>
</evidence>
<proteinExistence type="inferred from homology"/>
<evidence type="ECO:0000259" key="15">
    <source>
        <dbReference type="PROSITE" id="PS51285"/>
    </source>
</evidence>
<feature type="region of interest" description="Disordered" evidence="13">
    <location>
        <begin position="61"/>
        <end position="88"/>
    </location>
</feature>
<feature type="domain" description="MYST-type HAT" evidence="16">
    <location>
        <begin position="551"/>
        <end position="964"/>
    </location>
</feature>
<name>A0A9Q5HSN9_SANBA</name>
<feature type="domain" description="AGC-kinase C-terminal" evidence="15">
    <location>
        <begin position="1300"/>
        <end position="1369"/>
    </location>
</feature>
<dbReference type="InterPro" id="IPR000719">
    <property type="entry name" value="Prot_kinase_dom"/>
</dbReference>
<feature type="region of interest" description="Disordered" evidence="13">
    <location>
        <begin position="534"/>
        <end position="553"/>
    </location>
</feature>
<dbReference type="Gene3D" id="1.10.1650.10">
    <property type="match status" value="1"/>
</dbReference>
<keyword evidence="18" id="KW-1185">Reference proteome</keyword>
<dbReference type="GO" id="GO:0022625">
    <property type="term" value="C:cytosolic large ribosomal subunit"/>
    <property type="evidence" value="ECO:0007669"/>
    <property type="project" value="InterPro"/>
</dbReference>
<dbReference type="InterPro" id="IPR057260">
    <property type="entry name" value="Ribosomal_L19e_C"/>
</dbReference>
<dbReference type="FunFam" id="1.10.1200.240:FF:000001">
    <property type="entry name" value="Ribosomal protein L19"/>
    <property type="match status" value="1"/>
</dbReference>
<evidence type="ECO:0000256" key="4">
    <source>
        <dbReference type="ARBA" id="ARBA00022679"/>
    </source>
</evidence>
<dbReference type="InterPro" id="IPR002717">
    <property type="entry name" value="HAT_MYST-type"/>
</dbReference>
<evidence type="ECO:0000256" key="10">
    <source>
        <dbReference type="ARBA" id="ARBA00023274"/>
    </source>
</evidence>